<dbReference type="Proteomes" id="UP000310016">
    <property type="component" value="Unassembled WGS sequence"/>
</dbReference>
<proteinExistence type="predicted"/>
<reference evidence="4 5" key="1">
    <citation type="submission" date="2019-04" db="EMBL/GenBank/DDBJ databases">
        <title>Chitiniphilus eburnea sp. nov., a novel chitinolytic bacterium isolated from aquaculture sludge.</title>
        <authorList>
            <person name="Sheng M."/>
        </authorList>
    </citation>
    <scope>NUCLEOTIDE SEQUENCE [LARGE SCALE GENOMIC DNA]</scope>
    <source>
        <strain evidence="4 5">HX-2-15</strain>
    </source>
</reference>
<comment type="caution">
    <text evidence="4">The sequence shown here is derived from an EMBL/GenBank/DDBJ whole genome shotgun (WGS) entry which is preliminary data.</text>
</comment>
<organism evidence="4 5">
    <name type="scientific">Chitiniphilus eburneus</name>
    <dbReference type="NCBI Taxonomy" id="2571148"/>
    <lineage>
        <taxon>Bacteria</taxon>
        <taxon>Pseudomonadati</taxon>
        <taxon>Pseudomonadota</taxon>
        <taxon>Betaproteobacteria</taxon>
        <taxon>Neisseriales</taxon>
        <taxon>Chitinibacteraceae</taxon>
        <taxon>Chitiniphilus</taxon>
    </lineage>
</organism>
<dbReference type="RefSeq" id="WP_136774883.1">
    <property type="nucleotide sequence ID" value="NZ_CP156074.1"/>
</dbReference>
<dbReference type="EMBL" id="SUMF01000038">
    <property type="protein sequence ID" value="TJZ65381.1"/>
    <property type="molecule type" value="Genomic_DNA"/>
</dbReference>
<dbReference type="InterPro" id="IPR016181">
    <property type="entry name" value="Acyl_CoA_acyltransferase"/>
</dbReference>
<dbReference type="GO" id="GO:0016747">
    <property type="term" value="F:acyltransferase activity, transferring groups other than amino-acyl groups"/>
    <property type="evidence" value="ECO:0007669"/>
    <property type="project" value="InterPro"/>
</dbReference>
<dbReference type="Gene3D" id="3.40.630.30">
    <property type="match status" value="1"/>
</dbReference>
<keyword evidence="2" id="KW-0012">Acyltransferase</keyword>
<sequence length="187" mass="20920">MIAGTAMVFVVAALHDERSACRGLQVNKPLMLRLATPADTESVTDVLFISRETFLPFAKSPHSRQGFRSWVAEYLIPGGRVTVATVDHEIVGVLAVSEDQGIGWIDQLYVHPDHVSVGVGSLLLQHAHAVLKHPIRLFTFQENMRARSFYERHGYQPIRFSDGQDNEEKCPDVLYEWTGPTPISIQP</sequence>
<evidence type="ECO:0000256" key="2">
    <source>
        <dbReference type="ARBA" id="ARBA00023315"/>
    </source>
</evidence>
<gene>
    <name evidence="4" type="ORF">FAZ21_18330</name>
</gene>
<keyword evidence="1 4" id="KW-0808">Transferase</keyword>
<dbReference type="SUPFAM" id="SSF55729">
    <property type="entry name" value="Acyl-CoA N-acyltransferases (Nat)"/>
    <property type="match status" value="1"/>
</dbReference>
<evidence type="ECO:0000259" key="3">
    <source>
        <dbReference type="PROSITE" id="PS51186"/>
    </source>
</evidence>
<dbReference type="Pfam" id="PF13508">
    <property type="entry name" value="Acetyltransf_7"/>
    <property type="match status" value="1"/>
</dbReference>
<evidence type="ECO:0000256" key="1">
    <source>
        <dbReference type="ARBA" id="ARBA00022679"/>
    </source>
</evidence>
<dbReference type="PANTHER" id="PTHR43877">
    <property type="entry name" value="AMINOALKYLPHOSPHONATE N-ACETYLTRANSFERASE-RELATED-RELATED"/>
    <property type="match status" value="1"/>
</dbReference>
<dbReference type="InterPro" id="IPR000182">
    <property type="entry name" value="GNAT_dom"/>
</dbReference>
<dbReference type="PANTHER" id="PTHR43877:SF2">
    <property type="entry name" value="AMINOALKYLPHOSPHONATE N-ACETYLTRANSFERASE-RELATED"/>
    <property type="match status" value="1"/>
</dbReference>
<accession>A0A4U0PCE8</accession>
<name>A0A4U0PCE8_9NEIS</name>
<dbReference type="AlphaFoldDB" id="A0A4U0PCE8"/>
<dbReference type="OrthoDB" id="8595358at2"/>
<protein>
    <submittedName>
        <fullName evidence="4">GNAT family N-acetyltransferase</fullName>
    </submittedName>
</protein>
<dbReference type="InterPro" id="IPR050832">
    <property type="entry name" value="Bact_Acetyltransf"/>
</dbReference>
<feature type="domain" description="N-acetyltransferase" evidence="3">
    <location>
        <begin position="30"/>
        <end position="180"/>
    </location>
</feature>
<keyword evidence="5" id="KW-1185">Reference proteome</keyword>
<evidence type="ECO:0000313" key="4">
    <source>
        <dbReference type="EMBL" id="TJZ65381.1"/>
    </source>
</evidence>
<dbReference type="CDD" id="cd04301">
    <property type="entry name" value="NAT_SF"/>
    <property type="match status" value="1"/>
</dbReference>
<dbReference type="PROSITE" id="PS51186">
    <property type="entry name" value="GNAT"/>
    <property type="match status" value="1"/>
</dbReference>
<evidence type="ECO:0000313" key="5">
    <source>
        <dbReference type="Proteomes" id="UP000310016"/>
    </source>
</evidence>